<dbReference type="EMBL" id="BAAAUT010000132">
    <property type="protein sequence ID" value="GAA3168643.1"/>
    <property type="molecule type" value="Genomic_DNA"/>
</dbReference>
<protein>
    <submittedName>
        <fullName evidence="1">Uncharacterized protein</fullName>
    </submittedName>
</protein>
<evidence type="ECO:0000313" key="1">
    <source>
        <dbReference type="EMBL" id="GAA3168643.1"/>
    </source>
</evidence>
<evidence type="ECO:0000313" key="2">
    <source>
        <dbReference type="Proteomes" id="UP001500320"/>
    </source>
</evidence>
<gene>
    <name evidence="1" type="ORF">GCM10010466_68420</name>
</gene>
<accession>A0ABP6P6Z4</accession>
<comment type="caution">
    <text evidence="1">The sequence shown here is derived from an EMBL/GenBank/DDBJ whole genome shotgun (WGS) entry which is preliminary data.</text>
</comment>
<proteinExistence type="predicted"/>
<keyword evidence="2" id="KW-1185">Reference proteome</keyword>
<organism evidence="1 2">
    <name type="scientific">Planomonospora alba</name>
    <dbReference type="NCBI Taxonomy" id="161354"/>
    <lineage>
        <taxon>Bacteria</taxon>
        <taxon>Bacillati</taxon>
        <taxon>Actinomycetota</taxon>
        <taxon>Actinomycetes</taxon>
        <taxon>Streptosporangiales</taxon>
        <taxon>Streptosporangiaceae</taxon>
        <taxon>Planomonospora</taxon>
    </lineage>
</organism>
<sequence length="56" mass="6244">MNISVPSQVDDRRKGTVTAGHIWDRQGYGSAAVYGVNTSWVRQSRTHGLRARVFTP</sequence>
<name>A0ABP6P6Z4_9ACTN</name>
<dbReference type="Proteomes" id="UP001500320">
    <property type="component" value="Unassembled WGS sequence"/>
</dbReference>
<reference evidence="2" key="1">
    <citation type="journal article" date="2019" name="Int. J. Syst. Evol. Microbiol.">
        <title>The Global Catalogue of Microorganisms (GCM) 10K type strain sequencing project: providing services to taxonomists for standard genome sequencing and annotation.</title>
        <authorList>
            <consortium name="The Broad Institute Genomics Platform"/>
            <consortium name="The Broad Institute Genome Sequencing Center for Infectious Disease"/>
            <person name="Wu L."/>
            <person name="Ma J."/>
        </authorList>
    </citation>
    <scope>NUCLEOTIDE SEQUENCE [LARGE SCALE GENOMIC DNA]</scope>
    <source>
        <strain evidence="2">JCM 9373</strain>
    </source>
</reference>